<evidence type="ECO:0000313" key="5">
    <source>
        <dbReference type="Proteomes" id="UP000231901"/>
    </source>
</evidence>
<sequence>MSDDDVLFWRLFALIQCLPELPPPRLLGWLGDGDEASLDADRLASLTQAELAARFPIDADAMTPARWRSVMDCLRGALPPHLAVAAPSRRRPELLAAFASQDGLTINGHFGQCRLFFIYAFDQDGSWLHDLRRYQPAGGEQEGNEVRSALLNDCHLLFCEAIGGPAAARIIRHNIHPVKVAPGTRIQPQRDALQTLLAGTLPPWLAKRLEKGNPLEDRVF</sequence>
<evidence type="ECO:0000256" key="1">
    <source>
        <dbReference type="ARBA" id="ARBA00010285"/>
    </source>
</evidence>
<gene>
    <name evidence="4" type="ORF">CVE23_19765</name>
</gene>
<dbReference type="CDD" id="cd00853">
    <property type="entry name" value="NifX"/>
    <property type="match status" value="1"/>
</dbReference>
<evidence type="ECO:0000313" key="4">
    <source>
        <dbReference type="EMBL" id="ATZ96013.1"/>
    </source>
</evidence>
<reference evidence="5" key="1">
    <citation type="journal article" date="2018" name="Genome Announc.">
        <title>Complete genome sequence of a Dickeya fangzhongdai type strain causing bleeding canker of pear tree trunks.</title>
        <authorList>
            <person name="Zhao Y."/>
            <person name="Tian Y."/>
            <person name="Li X."/>
            <person name="Hu B."/>
        </authorList>
    </citation>
    <scope>NUCLEOTIDE SEQUENCE [LARGE SCALE GENOMIC DNA]</scope>
    <source>
        <strain evidence="5">DSM 101947</strain>
    </source>
</reference>
<dbReference type="AlphaFoldDB" id="A0A2K8QR89"/>
<organism evidence="4 5">
    <name type="scientific">Dickeya fangzhongdai</name>
    <dbReference type="NCBI Taxonomy" id="1778540"/>
    <lineage>
        <taxon>Bacteria</taxon>
        <taxon>Pseudomonadati</taxon>
        <taxon>Pseudomonadota</taxon>
        <taxon>Gammaproteobacteria</taxon>
        <taxon>Enterobacterales</taxon>
        <taxon>Pectobacteriaceae</taxon>
        <taxon>Dickeya</taxon>
    </lineage>
</organism>
<accession>A0A2K8QR89</accession>
<dbReference type="InterPro" id="IPR034169">
    <property type="entry name" value="NifX-like"/>
</dbReference>
<keyword evidence="2" id="KW-0535">Nitrogen fixation</keyword>
<proteinExistence type="inferred from homology"/>
<keyword evidence="5" id="KW-1185">Reference proteome</keyword>
<name>A0A2K8QR89_9GAMM</name>
<dbReference type="EMBL" id="CP025003">
    <property type="protein sequence ID" value="ATZ96013.1"/>
    <property type="molecule type" value="Genomic_DNA"/>
</dbReference>
<protein>
    <submittedName>
        <fullName evidence="4">Nitrogen fixation protein NifY</fullName>
    </submittedName>
</protein>
<comment type="similarity">
    <text evidence="1">Belongs to the NifX/NifY family.</text>
</comment>
<dbReference type="InterPro" id="IPR003731">
    <property type="entry name" value="Di-Nase_FeMo-co_biosynth"/>
</dbReference>
<dbReference type="Pfam" id="PF02579">
    <property type="entry name" value="Nitro_FeMo-Co"/>
    <property type="match status" value="1"/>
</dbReference>
<dbReference type="KEGG" id="dfn:CVE23_19765"/>
<dbReference type="Proteomes" id="UP000231901">
    <property type="component" value="Chromosome"/>
</dbReference>
<dbReference type="InterPro" id="IPR036105">
    <property type="entry name" value="DiNase_FeMo-co_biosyn_sf"/>
</dbReference>
<evidence type="ECO:0000259" key="3">
    <source>
        <dbReference type="Pfam" id="PF02579"/>
    </source>
</evidence>
<evidence type="ECO:0000256" key="2">
    <source>
        <dbReference type="ARBA" id="ARBA00023231"/>
    </source>
</evidence>
<dbReference type="Gene3D" id="3.30.420.130">
    <property type="entry name" value="Dinitrogenase iron-molybdenum cofactor biosynthesis domain"/>
    <property type="match status" value="1"/>
</dbReference>
<dbReference type="RefSeq" id="WP_100850214.1">
    <property type="nucleotide sequence ID" value="NZ_BMJF01000005.1"/>
</dbReference>
<dbReference type="GeneID" id="66566555"/>
<dbReference type="SUPFAM" id="SSF53146">
    <property type="entry name" value="Nitrogenase accessory factor-like"/>
    <property type="match status" value="1"/>
</dbReference>
<feature type="domain" description="Dinitrogenase iron-molybdenum cofactor biosynthesis" evidence="3">
    <location>
        <begin position="103"/>
        <end position="187"/>
    </location>
</feature>